<accession>A0A8T2V6M5</accession>
<dbReference type="InterPro" id="IPR035897">
    <property type="entry name" value="Toll_tir_struct_dom_sf"/>
</dbReference>
<dbReference type="EMBL" id="CM035408">
    <property type="protein sequence ID" value="KAH7442708.1"/>
    <property type="molecule type" value="Genomic_DNA"/>
</dbReference>
<evidence type="ECO:0000313" key="2">
    <source>
        <dbReference type="EMBL" id="KAH7442708.1"/>
    </source>
</evidence>
<comment type="caution">
    <text evidence="2">The sequence shown here is derived from an EMBL/GenBank/DDBJ whole genome shotgun (WGS) entry which is preliminary data.</text>
</comment>
<dbReference type="Pfam" id="PF01582">
    <property type="entry name" value="TIR"/>
    <property type="match status" value="1"/>
</dbReference>
<organism evidence="2 3">
    <name type="scientific">Ceratopteris richardii</name>
    <name type="common">Triangle waterfern</name>
    <dbReference type="NCBI Taxonomy" id="49495"/>
    <lineage>
        <taxon>Eukaryota</taxon>
        <taxon>Viridiplantae</taxon>
        <taxon>Streptophyta</taxon>
        <taxon>Embryophyta</taxon>
        <taxon>Tracheophyta</taxon>
        <taxon>Polypodiopsida</taxon>
        <taxon>Polypodiidae</taxon>
        <taxon>Polypodiales</taxon>
        <taxon>Pteridineae</taxon>
        <taxon>Pteridaceae</taxon>
        <taxon>Parkerioideae</taxon>
        <taxon>Ceratopteris</taxon>
    </lineage>
</organism>
<dbReference type="Gene3D" id="3.40.50.10140">
    <property type="entry name" value="Toll/interleukin-1 receptor homology (TIR) domain"/>
    <property type="match status" value="1"/>
</dbReference>
<dbReference type="InterPro" id="IPR000157">
    <property type="entry name" value="TIR_dom"/>
</dbReference>
<gene>
    <name evidence="2" type="ORF">KP509_03G100400</name>
</gene>
<keyword evidence="3" id="KW-1185">Reference proteome</keyword>
<dbReference type="Proteomes" id="UP000825935">
    <property type="component" value="Chromosome 3"/>
</dbReference>
<evidence type="ECO:0000313" key="3">
    <source>
        <dbReference type="Proteomes" id="UP000825935"/>
    </source>
</evidence>
<name>A0A8T2V6M5_CERRI</name>
<protein>
    <recommendedName>
        <fullName evidence="1">TIR domain-containing protein</fullName>
    </recommendedName>
</protein>
<feature type="domain" description="TIR" evidence="1">
    <location>
        <begin position="3"/>
        <end position="78"/>
    </location>
</feature>
<sequence length="136" mass="15740">MKSSSWCLNEVFQIMKIQEAITTCKTPRKVVHIFYDVDSSMEMHMPHVKRSNQEQVRGWVKALKGLLNLKGFKYDSKSAVVSELELCAIFLQSKTLQRISNTLEVPRSLLIPEKHKDDLEVRDVLKLSRRMYGTDA</sequence>
<proteinExistence type="predicted"/>
<dbReference type="AlphaFoldDB" id="A0A8T2V6M5"/>
<evidence type="ECO:0000259" key="1">
    <source>
        <dbReference type="Pfam" id="PF01582"/>
    </source>
</evidence>
<dbReference type="GO" id="GO:0007165">
    <property type="term" value="P:signal transduction"/>
    <property type="evidence" value="ECO:0007669"/>
    <property type="project" value="InterPro"/>
</dbReference>
<reference evidence="2" key="1">
    <citation type="submission" date="2021-08" db="EMBL/GenBank/DDBJ databases">
        <title>WGS assembly of Ceratopteris richardii.</title>
        <authorList>
            <person name="Marchant D.B."/>
            <person name="Chen G."/>
            <person name="Jenkins J."/>
            <person name="Shu S."/>
            <person name="Leebens-Mack J."/>
            <person name="Grimwood J."/>
            <person name="Schmutz J."/>
            <person name="Soltis P."/>
            <person name="Soltis D."/>
            <person name="Chen Z.-H."/>
        </authorList>
    </citation>
    <scope>NUCLEOTIDE SEQUENCE</scope>
    <source>
        <strain evidence="2">Whitten #5841</strain>
        <tissue evidence="2">Leaf</tissue>
    </source>
</reference>